<dbReference type="CDD" id="cd03808">
    <property type="entry name" value="GT4_CapM-like"/>
    <property type="match status" value="1"/>
</dbReference>
<evidence type="ECO:0000259" key="1">
    <source>
        <dbReference type="Pfam" id="PF00534"/>
    </source>
</evidence>
<dbReference type="Proteomes" id="UP000191448">
    <property type="component" value="Unassembled WGS sequence"/>
</dbReference>
<keyword evidence="3" id="KW-0328">Glycosyltransferase</keyword>
<dbReference type="SUPFAM" id="SSF53756">
    <property type="entry name" value="UDP-Glycosyltransferase/glycogen phosphorylase"/>
    <property type="match status" value="1"/>
</dbReference>
<name>A0A1V4SYQ5_9CLOT</name>
<dbReference type="EMBL" id="LTAY01000015">
    <property type="protein sequence ID" value="OPX50376.1"/>
    <property type="molecule type" value="Genomic_DNA"/>
</dbReference>
<dbReference type="Gene3D" id="3.40.50.2000">
    <property type="entry name" value="Glycogen Phosphorylase B"/>
    <property type="match status" value="2"/>
</dbReference>
<gene>
    <name evidence="3" type="primary">kanE</name>
    <name evidence="3" type="ORF">CLTHE_02330</name>
</gene>
<dbReference type="InterPro" id="IPR028098">
    <property type="entry name" value="Glyco_trans_4-like_N"/>
</dbReference>
<dbReference type="RefSeq" id="WP_169840775.1">
    <property type="nucleotide sequence ID" value="NZ_LTAY01000015.1"/>
</dbReference>
<protein>
    <submittedName>
        <fullName evidence="3">Alpha-D-kanosaminyltransferase</fullName>
        <ecNumber evidence="3">2.4.1.301</ecNumber>
    </submittedName>
</protein>
<feature type="domain" description="Glycosyltransferase subfamily 4-like N-terminal" evidence="2">
    <location>
        <begin position="12"/>
        <end position="173"/>
    </location>
</feature>
<organism evidence="3 4">
    <name type="scientific">Clostridium thermobutyricum DSM 4928</name>
    <dbReference type="NCBI Taxonomy" id="1121339"/>
    <lineage>
        <taxon>Bacteria</taxon>
        <taxon>Bacillati</taxon>
        <taxon>Bacillota</taxon>
        <taxon>Clostridia</taxon>
        <taxon>Eubacteriales</taxon>
        <taxon>Clostridiaceae</taxon>
        <taxon>Clostridium</taxon>
    </lineage>
</organism>
<dbReference type="EC" id="2.4.1.301" evidence="3"/>
<keyword evidence="3" id="KW-0808">Transferase</keyword>
<evidence type="ECO:0000259" key="2">
    <source>
        <dbReference type="Pfam" id="PF13439"/>
    </source>
</evidence>
<dbReference type="GO" id="GO:0016757">
    <property type="term" value="F:glycosyltransferase activity"/>
    <property type="evidence" value="ECO:0007669"/>
    <property type="project" value="UniProtKB-KW"/>
</dbReference>
<feature type="domain" description="Glycosyl transferase family 1" evidence="1">
    <location>
        <begin position="183"/>
        <end position="348"/>
    </location>
</feature>
<proteinExistence type="predicted"/>
<evidence type="ECO:0000313" key="3">
    <source>
        <dbReference type="EMBL" id="OPX50376.1"/>
    </source>
</evidence>
<dbReference type="Pfam" id="PF00534">
    <property type="entry name" value="Glycos_transf_1"/>
    <property type="match status" value="1"/>
</dbReference>
<dbReference type="PANTHER" id="PTHR12526">
    <property type="entry name" value="GLYCOSYLTRANSFERASE"/>
    <property type="match status" value="1"/>
</dbReference>
<accession>A0A1V4SYQ5</accession>
<dbReference type="PANTHER" id="PTHR12526:SF630">
    <property type="entry name" value="GLYCOSYLTRANSFERASE"/>
    <property type="match status" value="1"/>
</dbReference>
<dbReference type="Pfam" id="PF13439">
    <property type="entry name" value="Glyco_transf_4"/>
    <property type="match status" value="1"/>
</dbReference>
<comment type="caution">
    <text evidence="3">The sequence shown here is derived from an EMBL/GenBank/DDBJ whole genome shotgun (WGS) entry which is preliminary data.</text>
</comment>
<evidence type="ECO:0000313" key="4">
    <source>
        <dbReference type="Proteomes" id="UP000191448"/>
    </source>
</evidence>
<dbReference type="InterPro" id="IPR001296">
    <property type="entry name" value="Glyco_trans_1"/>
</dbReference>
<reference evidence="3 4" key="1">
    <citation type="submission" date="2016-02" db="EMBL/GenBank/DDBJ databases">
        <title>Genome sequence of Clostridium thermobutyricum DSM 4928.</title>
        <authorList>
            <person name="Poehlein A."/>
            <person name="Daniel R."/>
        </authorList>
    </citation>
    <scope>NUCLEOTIDE SEQUENCE [LARGE SCALE GENOMIC DNA]</scope>
    <source>
        <strain evidence="3 4">DSM 4928</strain>
    </source>
</reference>
<dbReference type="AlphaFoldDB" id="A0A1V4SYQ5"/>
<sequence>MKKIMHIVQSAGGVERYIEMLLKNIEGDYEHILVCSYDYSEEFLNSLNIKYKRISMVRELSFSKDLKSIKEVRKAIKEYKPDLIYAHSSKGGAIGRIANIGLVKTILYNPHGWAFNMRCGNLKKNIYKYIEKILALFTTKIIVISEFEKESALRNKICKEEKIELIFNGIDIDKYEREKYDFNLKRKDFNIDDDAYVIGMVGRISDQKAPDTFIEVASRIVKQIPKAFFIIVGDGDERKEIEDLIKRKNLEDKVLITGWIKNSLEYINLFDLATLFSRWEGFGLAVAEYMVSKKPIVASRIDAIPNLIDDNCGILVEVDNVEQMTNSIMKIYNDKEFKDNIVENSYKRVKEKFDIKRVALEHKKLIDKII</sequence>